<keyword evidence="6" id="KW-0030">Aminoacyl-tRNA synthetase</keyword>
<dbReference type="PANTHER" id="PTHR11946:SF93">
    <property type="entry name" value="VALINE--TRNA LIGASE, CHLOROPLASTIC_MITOCHONDRIAL 2"/>
    <property type="match status" value="1"/>
</dbReference>
<dbReference type="InterPro" id="IPR014729">
    <property type="entry name" value="Rossmann-like_a/b/a_fold"/>
</dbReference>
<evidence type="ECO:0000256" key="3">
    <source>
        <dbReference type="ARBA" id="ARBA00022741"/>
    </source>
</evidence>
<evidence type="ECO:0000256" key="6">
    <source>
        <dbReference type="ARBA" id="ARBA00023146"/>
    </source>
</evidence>
<dbReference type="SUPFAM" id="SSF52374">
    <property type="entry name" value="Nucleotidylyl transferase"/>
    <property type="match status" value="1"/>
</dbReference>
<organism evidence="9">
    <name type="scientific">marine sediment metagenome</name>
    <dbReference type="NCBI Taxonomy" id="412755"/>
    <lineage>
        <taxon>unclassified sequences</taxon>
        <taxon>metagenomes</taxon>
        <taxon>ecological metagenomes</taxon>
    </lineage>
</organism>
<evidence type="ECO:0000256" key="2">
    <source>
        <dbReference type="ARBA" id="ARBA00022598"/>
    </source>
</evidence>
<dbReference type="GO" id="GO:0005524">
    <property type="term" value="F:ATP binding"/>
    <property type="evidence" value="ECO:0007669"/>
    <property type="project" value="UniProtKB-KW"/>
</dbReference>
<dbReference type="GO" id="GO:0004832">
    <property type="term" value="F:valine-tRNA ligase activity"/>
    <property type="evidence" value="ECO:0007669"/>
    <property type="project" value="UniProtKB-EC"/>
</dbReference>
<evidence type="ECO:0000256" key="1">
    <source>
        <dbReference type="ARBA" id="ARBA00013169"/>
    </source>
</evidence>
<feature type="non-terminal residue" evidence="9">
    <location>
        <position position="82"/>
    </location>
</feature>
<dbReference type="InterPro" id="IPR002303">
    <property type="entry name" value="Valyl-tRNA_ligase"/>
</dbReference>
<accession>X1S984</accession>
<sequence length="82" mass="9478">MEDAESCGHCGSANIEQDPDVLDTWFSSALWTHSTLGWPDDTEDLRYFYPTTVMETGYDILFFWVARMIMMGLENMGNLPFR</sequence>
<dbReference type="EMBL" id="BARV01044543">
    <property type="protein sequence ID" value="GAI71965.1"/>
    <property type="molecule type" value="Genomic_DNA"/>
</dbReference>
<dbReference type="Gene3D" id="3.40.50.620">
    <property type="entry name" value="HUPs"/>
    <property type="match status" value="1"/>
</dbReference>
<dbReference type="PANTHER" id="PTHR11946">
    <property type="entry name" value="VALYL-TRNA SYNTHETASES"/>
    <property type="match status" value="1"/>
</dbReference>
<dbReference type="GO" id="GO:0006438">
    <property type="term" value="P:valyl-tRNA aminoacylation"/>
    <property type="evidence" value="ECO:0007669"/>
    <property type="project" value="InterPro"/>
</dbReference>
<dbReference type="GO" id="GO:0005829">
    <property type="term" value="C:cytosol"/>
    <property type="evidence" value="ECO:0007669"/>
    <property type="project" value="TreeGrafter"/>
</dbReference>
<name>X1S984_9ZZZZ</name>
<evidence type="ECO:0000259" key="8">
    <source>
        <dbReference type="Pfam" id="PF00133"/>
    </source>
</evidence>
<comment type="caution">
    <text evidence="9">The sequence shown here is derived from an EMBL/GenBank/DDBJ whole genome shotgun (WGS) entry which is preliminary data.</text>
</comment>
<protein>
    <recommendedName>
        <fullName evidence="1">valine--tRNA ligase</fullName>
        <ecNumber evidence="1">6.1.1.9</ecNumber>
    </recommendedName>
    <alternativeName>
        <fullName evidence="7">Valyl-tRNA synthetase</fullName>
    </alternativeName>
</protein>
<keyword evidence="2" id="KW-0436">Ligase</keyword>
<feature type="domain" description="Aminoacyl-tRNA synthetase class Ia" evidence="8">
    <location>
        <begin position="10"/>
        <end position="82"/>
    </location>
</feature>
<dbReference type="Pfam" id="PF00133">
    <property type="entry name" value="tRNA-synt_1"/>
    <property type="match status" value="1"/>
</dbReference>
<dbReference type="InterPro" id="IPR002300">
    <property type="entry name" value="aa-tRNA-synth_Ia"/>
</dbReference>
<evidence type="ECO:0000256" key="7">
    <source>
        <dbReference type="ARBA" id="ARBA00029936"/>
    </source>
</evidence>
<evidence type="ECO:0000313" key="9">
    <source>
        <dbReference type="EMBL" id="GAI71965.1"/>
    </source>
</evidence>
<gene>
    <name evidence="9" type="ORF">S06H3_65849</name>
</gene>
<proteinExistence type="predicted"/>
<keyword evidence="5" id="KW-0648">Protein biosynthesis</keyword>
<keyword evidence="3" id="KW-0547">Nucleotide-binding</keyword>
<dbReference type="PRINTS" id="PR00986">
    <property type="entry name" value="TRNASYNTHVAL"/>
</dbReference>
<keyword evidence="4" id="KW-0067">ATP-binding</keyword>
<dbReference type="AlphaFoldDB" id="X1S984"/>
<reference evidence="9" key="1">
    <citation type="journal article" date="2014" name="Front. Microbiol.">
        <title>High frequency of phylogenetically diverse reductive dehalogenase-homologous genes in deep subseafloor sedimentary metagenomes.</title>
        <authorList>
            <person name="Kawai M."/>
            <person name="Futagami T."/>
            <person name="Toyoda A."/>
            <person name="Takaki Y."/>
            <person name="Nishi S."/>
            <person name="Hori S."/>
            <person name="Arai W."/>
            <person name="Tsubouchi T."/>
            <person name="Morono Y."/>
            <person name="Uchiyama I."/>
            <person name="Ito T."/>
            <person name="Fujiyama A."/>
            <person name="Inagaki F."/>
            <person name="Takami H."/>
        </authorList>
    </citation>
    <scope>NUCLEOTIDE SEQUENCE</scope>
    <source>
        <strain evidence="9">Expedition CK06-06</strain>
    </source>
</reference>
<evidence type="ECO:0000256" key="5">
    <source>
        <dbReference type="ARBA" id="ARBA00022917"/>
    </source>
</evidence>
<evidence type="ECO:0000256" key="4">
    <source>
        <dbReference type="ARBA" id="ARBA00022840"/>
    </source>
</evidence>
<dbReference type="EC" id="6.1.1.9" evidence="1"/>